<sequence length="364" mass="41390">MPYSVLHDELLLRSLHWREIEDMYLLQMEPRRDFRQRGLLNLDHMDSAMFYRSFRFQKADLDDLMAGLLIPEEVESAQRVRVAGREALCMALRRLADPNRLCDLEVFFSRHSSVISSVVSKVLSHIEYHFGHLLADLTVHRWLNVQNLQLFSQAVHRKGAPLEHCWAFISGTAQRISQPSSEQQEQSSGHRLHHNQKYQAVMCPNGMICQLDGPFRGQRRNAGILKETALYRNLEKVTQSQEYVIYGGPTYPLLPLLLKPFEGTCLQPHEALFNRRMGTVQQAVEPPWINTIPSLCRSDADAQNRGGWTPLMYAACSGQKAALQLLLEEGASVNLRGGRHGRTATIVAAMYGHQQCIALLHQVA</sequence>
<evidence type="ECO:0000313" key="2">
    <source>
        <dbReference type="Proteomes" id="UP000821865"/>
    </source>
</evidence>
<proteinExistence type="predicted"/>
<comment type="caution">
    <text evidence="1">The sequence shown here is derived from an EMBL/GenBank/DDBJ whole genome shotgun (WGS) entry which is preliminary data.</text>
</comment>
<organism evidence="1 2">
    <name type="scientific">Dermacentor silvarum</name>
    <name type="common">Tick</name>
    <dbReference type="NCBI Taxonomy" id="543639"/>
    <lineage>
        <taxon>Eukaryota</taxon>
        <taxon>Metazoa</taxon>
        <taxon>Ecdysozoa</taxon>
        <taxon>Arthropoda</taxon>
        <taxon>Chelicerata</taxon>
        <taxon>Arachnida</taxon>
        <taxon>Acari</taxon>
        <taxon>Parasitiformes</taxon>
        <taxon>Ixodida</taxon>
        <taxon>Ixodoidea</taxon>
        <taxon>Ixodidae</taxon>
        <taxon>Rhipicephalinae</taxon>
        <taxon>Dermacentor</taxon>
    </lineage>
</organism>
<keyword evidence="2" id="KW-1185">Reference proteome</keyword>
<reference evidence="1" key="1">
    <citation type="submission" date="2020-05" db="EMBL/GenBank/DDBJ databases">
        <title>Large-scale comparative analyses of tick genomes elucidate their genetic diversity and vector capacities.</title>
        <authorList>
            <person name="Jia N."/>
            <person name="Wang J."/>
            <person name="Shi W."/>
            <person name="Du L."/>
            <person name="Sun Y."/>
            <person name="Zhan W."/>
            <person name="Jiang J."/>
            <person name="Wang Q."/>
            <person name="Zhang B."/>
            <person name="Ji P."/>
            <person name="Sakyi L.B."/>
            <person name="Cui X."/>
            <person name="Yuan T."/>
            <person name="Jiang B."/>
            <person name="Yang W."/>
            <person name="Lam T.T.-Y."/>
            <person name="Chang Q."/>
            <person name="Ding S."/>
            <person name="Wang X."/>
            <person name="Zhu J."/>
            <person name="Ruan X."/>
            <person name="Zhao L."/>
            <person name="Wei J."/>
            <person name="Que T."/>
            <person name="Du C."/>
            <person name="Cheng J."/>
            <person name="Dai P."/>
            <person name="Han X."/>
            <person name="Huang E."/>
            <person name="Gao Y."/>
            <person name="Liu J."/>
            <person name="Shao H."/>
            <person name="Ye R."/>
            <person name="Li L."/>
            <person name="Wei W."/>
            <person name="Wang X."/>
            <person name="Wang C."/>
            <person name="Yang T."/>
            <person name="Huo Q."/>
            <person name="Li W."/>
            <person name="Guo W."/>
            <person name="Chen H."/>
            <person name="Zhou L."/>
            <person name="Ni X."/>
            <person name="Tian J."/>
            <person name="Zhou Y."/>
            <person name="Sheng Y."/>
            <person name="Liu T."/>
            <person name="Pan Y."/>
            <person name="Xia L."/>
            <person name="Li J."/>
            <person name="Zhao F."/>
            <person name="Cao W."/>
        </authorList>
    </citation>
    <scope>NUCLEOTIDE SEQUENCE</scope>
    <source>
        <strain evidence="1">Dsil-2018</strain>
    </source>
</reference>
<gene>
    <name evidence="1" type="ORF">HPB49_004756</name>
</gene>
<dbReference type="EMBL" id="CM023475">
    <property type="protein sequence ID" value="KAH7945016.1"/>
    <property type="molecule type" value="Genomic_DNA"/>
</dbReference>
<accession>A0ACB8CJ91</accession>
<dbReference type="Proteomes" id="UP000821865">
    <property type="component" value="Chromosome 6"/>
</dbReference>
<protein>
    <submittedName>
        <fullName evidence="1">Uncharacterized protein</fullName>
    </submittedName>
</protein>
<name>A0ACB8CJ91_DERSI</name>
<evidence type="ECO:0000313" key="1">
    <source>
        <dbReference type="EMBL" id="KAH7945016.1"/>
    </source>
</evidence>